<gene>
    <name evidence="1" type="ORF">ACE1CC_31330</name>
</gene>
<dbReference type="RefSeq" id="WP_413274350.1">
    <property type="nucleotide sequence ID" value="NZ_JBHFNQ010000220.1"/>
</dbReference>
<organism evidence="1 2">
    <name type="scientific">Floridaenema aerugineum BLCC-F46</name>
    <dbReference type="NCBI Taxonomy" id="3153654"/>
    <lineage>
        <taxon>Bacteria</taxon>
        <taxon>Bacillati</taxon>
        <taxon>Cyanobacteriota</taxon>
        <taxon>Cyanophyceae</taxon>
        <taxon>Oscillatoriophycideae</taxon>
        <taxon>Aerosakkonematales</taxon>
        <taxon>Aerosakkonemataceae</taxon>
        <taxon>Floridanema</taxon>
        <taxon>Floridanema aerugineum</taxon>
    </lineage>
</organism>
<evidence type="ECO:0000313" key="1">
    <source>
        <dbReference type="EMBL" id="MFB2881369.1"/>
    </source>
</evidence>
<dbReference type="Proteomes" id="UP001576774">
    <property type="component" value="Unassembled WGS sequence"/>
</dbReference>
<sequence>MLSLKKLRNFGNFLDKSINYAIEGIDYELGKINTLIGGIFNVPGFSINSALRLQLNAELKIILDNLETYINQFAYVTDKLILRSETAARELIIQTYNSLSDLRNQIENIVDKLIKLASSFTPEAIRKNLIDPILDKLNNLQNNFFINVERLLDKIDEIFTGTIEDVRNDIKSLLDPILLFPNPFDECRQKLNLGNKLGTSLTAIEIYRFRECQVLKGLNENTTIARLTDSYGGLQLNAWKIACVSRGAPDLKKKLIQDWIKYGQLIDLWSQFPMAMTPLEAAQETVRRLEEARLEFLAKSAQIDSINAAVQKAQQTADTAYSIASVAQTAANAAQATSDDAITRADRVAERTKFIRHDGVETFIDSPLHVDSTFNVLIFQSDGNLVIYKKEDGTLKGIWHTKTYPPGLHGT</sequence>
<name>A0ABV4XF95_9CYAN</name>
<comment type="caution">
    <text evidence="1">The sequence shown here is derived from an EMBL/GenBank/DDBJ whole genome shotgun (WGS) entry which is preliminary data.</text>
</comment>
<protein>
    <submittedName>
        <fullName evidence="1">Alanine-zipper protein</fullName>
    </submittedName>
</protein>
<accession>A0ABV4XF95</accession>
<dbReference type="InterPro" id="IPR021793">
    <property type="entry name" value="Oprl"/>
</dbReference>
<proteinExistence type="predicted"/>
<keyword evidence="2" id="KW-1185">Reference proteome</keyword>
<dbReference type="InterPro" id="IPR036426">
    <property type="entry name" value="Bulb-type_lectin_dom_sf"/>
</dbReference>
<reference evidence="1 2" key="1">
    <citation type="submission" date="2024-09" db="EMBL/GenBank/DDBJ databases">
        <title>Floridaenema gen nov. (Aerosakkonemataceae, Aerosakkonematales ord. nov., Cyanobacteria) from benthic tropical and subtropical fresh waters, with the description of four new species.</title>
        <authorList>
            <person name="Moretto J.A."/>
            <person name="Berthold D.E."/>
            <person name="Lefler F.W."/>
            <person name="Huang I.-S."/>
            <person name="Laughinghouse H. IV."/>
        </authorList>
    </citation>
    <scope>NUCLEOTIDE SEQUENCE [LARGE SCALE GENOMIC DNA]</scope>
    <source>
        <strain evidence="1 2">BLCC-F46</strain>
    </source>
</reference>
<dbReference type="Pfam" id="PF11839">
    <property type="entry name" value="Alanine_zipper"/>
    <property type="match status" value="1"/>
</dbReference>
<dbReference type="EMBL" id="JBHFNQ010000220">
    <property type="protein sequence ID" value="MFB2881369.1"/>
    <property type="molecule type" value="Genomic_DNA"/>
</dbReference>
<evidence type="ECO:0000313" key="2">
    <source>
        <dbReference type="Proteomes" id="UP001576774"/>
    </source>
</evidence>
<dbReference type="Gene3D" id="2.90.10.10">
    <property type="entry name" value="Bulb-type lectin domain"/>
    <property type="match status" value="1"/>
</dbReference>